<dbReference type="AlphaFoldDB" id="A0A8T2NY91"/>
<keyword evidence="2" id="KW-1185">Reference proteome</keyword>
<dbReference type="Proteomes" id="UP000824540">
    <property type="component" value="Unassembled WGS sequence"/>
</dbReference>
<gene>
    <name evidence="1" type="ORF">JZ751_011009</name>
</gene>
<evidence type="ECO:0000313" key="2">
    <source>
        <dbReference type="Proteomes" id="UP000824540"/>
    </source>
</evidence>
<reference evidence="1" key="1">
    <citation type="thesis" date="2021" institute="BYU ScholarsArchive" country="Provo, UT, USA">
        <title>Applications of and Algorithms for Genome Assembly and Genomic Analyses with an Emphasis on Marine Teleosts.</title>
        <authorList>
            <person name="Pickett B.D."/>
        </authorList>
    </citation>
    <scope>NUCLEOTIDE SEQUENCE</scope>
    <source>
        <strain evidence="1">HI-2016</strain>
    </source>
</reference>
<organism evidence="1 2">
    <name type="scientific">Albula glossodonta</name>
    <name type="common">roundjaw bonefish</name>
    <dbReference type="NCBI Taxonomy" id="121402"/>
    <lineage>
        <taxon>Eukaryota</taxon>
        <taxon>Metazoa</taxon>
        <taxon>Chordata</taxon>
        <taxon>Craniata</taxon>
        <taxon>Vertebrata</taxon>
        <taxon>Euteleostomi</taxon>
        <taxon>Actinopterygii</taxon>
        <taxon>Neopterygii</taxon>
        <taxon>Teleostei</taxon>
        <taxon>Albuliformes</taxon>
        <taxon>Albulidae</taxon>
        <taxon>Albula</taxon>
    </lineage>
</organism>
<dbReference type="EMBL" id="JAFBMS010000020">
    <property type="protein sequence ID" value="KAG9344340.1"/>
    <property type="molecule type" value="Genomic_DNA"/>
</dbReference>
<comment type="caution">
    <text evidence="1">The sequence shown here is derived from an EMBL/GenBank/DDBJ whole genome shotgun (WGS) entry which is preliminary data.</text>
</comment>
<proteinExistence type="predicted"/>
<name>A0A8T2NY91_9TELE</name>
<sequence>MEEEDGVTVSGFHIRPEHRGEDWGLPLRIRTDLCTSNRGSMQLASEERWIQQRLRSALSFL</sequence>
<protein>
    <submittedName>
        <fullName evidence="1">Uncharacterized protein</fullName>
    </submittedName>
</protein>
<accession>A0A8T2NY91</accession>
<evidence type="ECO:0000313" key="1">
    <source>
        <dbReference type="EMBL" id="KAG9344340.1"/>
    </source>
</evidence>